<feature type="domain" description="WSC" evidence="3">
    <location>
        <begin position="558"/>
        <end position="650"/>
    </location>
</feature>
<evidence type="ECO:0000313" key="5">
    <source>
        <dbReference type="Proteomes" id="UP000747399"/>
    </source>
</evidence>
<gene>
    <name evidence="4" type="ORF">Vafri_14100</name>
</gene>
<protein>
    <recommendedName>
        <fullName evidence="3">WSC domain-containing protein</fullName>
    </recommendedName>
</protein>
<dbReference type="AlphaFoldDB" id="A0A8J4BIG4"/>
<dbReference type="Pfam" id="PF05548">
    <property type="entry name" value="Peptidase_M11"/>
    <property type="match status" value="1"/>
</dbReference>
<evidence type="ECO:0000256" key="2">
    <source>
        <dbReference type="SAM" id="SignalP"/>
    </source>
</evidence>
<proteinExistence type="predicted"/>
<keyword evidence="2" id="KW-0732">Signal</keyword>
<dbReference type="PRINTS" id="PR01217">
    <property type="entry name" value="PRICHEXTENSN"/>
</dbReference>
<dbReference type="PROSITE" id="PS51212">
    <property type="entry name" value="WSC"/>
    <property type="match status" value="1"/>
</dbReference>
<sequence length="893" mass="95016">MKKRLLLLFIAIVITFVVAADVVRCQQQSTRRVRGQLLYLTVSEPAGQWLIRDNDLGLTPLSSGYNPPKIDVNGTSVLPGSAVSLECFIDETTGVCNPNGLAPIFVTSRPPIAAVAPDTIISQNLLVMILDYADCGYPASLGEDDVRSIYLGPNRDGNGGIAQKYAHCSYGKFTINVATFKALLLQPRCTTPVTASCAPWAIAAIADAAAKARIGIASFASFSHVTYVLPPGFSGNSGCPWAGLATLPGTQSWMQTNFYGINRWATVMQEALHNYGLWHSWRNGVEYGDESSAMGRGIACPNAVEISRMGWAKPIIVNTATELDGSMMDSGALLSFDVPATYLKINGSRNYVRVLPNWLVGFYNNPAMAKNLYISVRVAKNGDVDLGPEFASKVNVHEVNATVDNGYPHSLPNEECKIQFLGSVGINSRLDLNSYKLVIFAGDWVANDIMRVHICRYQTTASECRQPTPSSNPPLPPPPTLRQPSPKPPSFSPPPKSPPFPRPSSPPPRPPPPSPPSPPPNSPPPLKRSPPPRSPPPRRPPPPSPPPPNSPPPPFQNAGYPLGCFADDDTRKIPNFLGSNLPMTLALCASLAKQAGYVIYGVQYGGQCFGGTDISKATSLGPSGNCNMDCTGDSSQKCGGGWANNVYTLTCPPVPGYAAVADVNHLDPSDDIKCDDGTMTNAETAAIRCSSDINCQAFNIYATGVSSIRGSSCTKRASTPSTSSLGVCLYTKILTSCNLITGYTLTPGADHPGGDNVCLTASSLKIAARYCSSSSTCKGFNVFNLSSKSLTFCSKIVTGPLSNAAGVCYYTKINTSCPEVPGYNLAADQDHAGDSLYCDSLSLTDAIGRCTYNDKCLGISTWWNVTNGALQACIKSATYPTTATPGTCFYAKL</sequence>
<dbReference type="Proteomes" id="UP000747399">
    <property type="component" value="Unassembled WGS sequence"/>
</dbReference>
<dbReference type="EMBL" id="BNCO01000034">
    <property type="protein sequence ID" value="GIL59429.1"/>
    <property type="molecule type" value="Genomic_DNA"/>
</dbReference>
<dbReference type="InterPro" id="IPR008752">
    <property type="entry name" value="Peptidase_M11"/>
</dbReference>
<evidence type="ECO:0000259" key="3">
    <source>
        <dbReference type="PROSITE" id="PS51212"/>
    </source>
</evidence>
<feature type="chain" id="PRO_5035220368" description="WSC domain-containing protein" evidence="2">
    <location>
        <begin position="20"/>
        <end position="893"/>
    </location>
</feature>
<comment type="caution">
    <text evidence="4">The sequence shown here is derived from an EMBL/GenBank/DDBJ whole genome shotgun (WGS) entry which is preliminary data.</text>
</comment>
<feature type="compositionally biased region" description="Pro residues" evidence="1">
    <location>
        <begin position="470"/>
        <end position="555"/>
    </location>
</feature>
<keyword evidence="5" id="KW-1185">Reference proteome</keyword>
<dbReference type="SMART" id="SM00321">
    <property type="entry name" value="WSC"/>
    <property type="match status" value="1"/>
</dbReference>
<feature type="region of interest" description="Disordered" evidence="1">
    <location>
        <begin position="461"/>
        <end position="564"/>
    </location>
</feature>
<accession>A0A8J4BIG4</accession>
<evidence type="ECO:0000313" key="4">
    <source>
        <dbReference type="EMBL" id="GIL59429.1"/>
    </source>
</evidence>
<evidence type="ECO:0000256" key="1">
    <source>
        <dbReference type="SAM" id="MobiDB-lite"/>
    </source>
</evidence>
<feature type="signal peptide" evidence="2">
    <location>
        <begin position="1"/>
        <end position="19"/>
    </location>
</feature>
<reference evidence="4" key="1">
    <citation type="journal article" date="2021" name="Proc. Natl. Acad. Sci. U.S.A.">
        <title>Three genomes in the algal genus Volvox reveal the fate of a haploid sex-determining region after a transition to homothallism.</title>
        <authorList>
            <person name="Yamamoto K."/>
            <person name="Hamaji T."/>
            <person name="Kawai-Toyooka H."/>
            <person name="Matsuzaki R."/>
            <person name="Takahashi F."/>
            <person name="Nishimura Y."/>
            <person name="Kawachi M."/>
            <person name="Noguchi H."/>
            <person name="Minakuchi Y."/>
            <person name="Umen J.G."/>
            <person name="Toyoda A."/>
            <person name="Nozaki H."/>
        </authorList>
    </citation>
    <scope>NUCLEOTIDE SEQUENCE</scope>
    <source>
        <strain evidence="4">NIES-3780</strain>
    </source>
</reference>
<dbReference type="InterPro" id="IPR002889">
    <property type="entry name" value="WSC_carb-bd"/>
</dbReference>
<organism evidence="4 5">
    <name type="scientific">Volvox africanus</name>
    <dbReference type="NCBI Taxonomy" id="51714"/>
    <lineage>
        <taxon>Eukaryota</taxon>
        <taxon>Viridiplantae</taxon>
        <taxon>Chlorophyta</taxon>
        <taxon>core chlorophytes</taxon>
        <taxon>Chlorophyceae</taxon>
        <taxon>CS clade</taxon>
        <taxon>Chlamydomonadales</taxon>
        <taxon>Volvocaceae</taxon>
        <taxon>Volvox</taxon>
    </lineage>
</organism>
<name>A0A8J4BIG4_9CHLO</name>
<dbReference type="Pfam" id="PF01822">
    <property type="entry name" value="WSC"/>
    <property type="match status" value="1"/>
</dbReference>